<reference evidence="1 2" key="1">
    <citation type="submission" date="2009-11" db="EMBL/GenBank/DDBJ databases">
        <authorList>
            <person name="Weinstock G."/>
            <person name="Sodergren E."/>
            <person name="Clifton S."/>
            <person name="Fulton L."/>
            <person name="Fulton B."/>
            <person name="Courtney L."/>
            <person name="Fronick C."/>
            <person name="Harrison M."/>
            <person name="Strong C."/>
            <person name="Farmer C."/>
            <person name="Delahaunty K."/>
            <person name="Markovic C."/>
            <person name="Hall O."/>
            <person name="Minx P."/>
            <person name="Tomlinson C."/>
            <person name="Mitreva M."/>
            <person name="Nelson J."/>
            <person name="Hou S."/>
            <person name="Wollam A."/>
            <person name="Pepin K.H."/>
            <person name="Johnson M."/>
            <person name="Bhonagiri V."/>
            <person name="Nash W.E."/>
            <person name="Warren W."/>
            <person name="Chinwalla A."/>
            <person name="Mardis E.R."/>
            <person name="Wilson R.K."/>
        </authorList>
    </citation>
    <scope>NUCLEOTIDE SEQUENCE [LARGE SCALE GENOMIC DNA]</scope>
    <source>
        <strain evidence="1 2">DSM 20093</strain>
    </source>
</reference>
<comment type="caution">
    <text evidence="1">The sequence shown here is derived from an EMBL/GenBank/DDBJ whole genome shotgun (WGS) entry which is preliminary data.</text>
</comment>
<dbReference type="AlphaFoldDB" id="D1NT39"/>
<dbReference type="EMBL" id="ABXB03000001">
    <property type="protein sequence ID" value="EFA23841.1"/>
    <property type="molecule type" value="Genomic_DNA"/>
</dbReference>
<dbReference type="Proteomes" id="UP000003656">
    <property type="component" value="Unassembled WGS sequence"/>
</dbReference>
<evidence type="ECO:0000313" key="1">
    <source>
        <dbReference type="EMBL" id="EFA23841.1"/>
    </source>
</evidence>
<evidence type="ECO:0000313" key="2">
    <source>
        <dbReference type="Proteomes" id="UP000003656"/>
    </source>
</evidence>
<sequence>MLTEIGGAVGSVHEDDDVEKAYQNIVNTIYVRYRLDRGAQ</sequence>
<gene>
    <name evidence="1" type="ORF">BIFGAL_02950</name>
</gene>
<organism evidence="1 2">
    <name type="scientific">Bifidobacterium gallicum DSM 20093 = LMG 11596</name>
    <dbReference type="NCBI Taxonomy" id="561180"/>
    <lineage>
        <taxon>Bacteria</taxon>
        <taxon>Bacillati</taxon>
        <taxon>Actinomycetota</taxon>
        <taxon>Actinomycetes</taxon>
        <taxon>Bifidobacteriales</taxon>
        <taxon>Bifidobacteriaceae</taxon>
        <taxon>Bifidobacterium</taxon>
    </lineage>
</organism>
<accession>D1NT39</accession>
<proteinExistence type="predicted"/>
<name>D1NT39_9BIFI</name>
<dbReference type="STRING" id="561180.BIFGAL_02950"/>
<protein>
    <submittedName>
        <fullName evidence="1">Uncharacterized protein</fullName>
    </submittedName>
</protein>